<feature type="transmembrane region" description="Helical" evidence="2">
    <location>
        <begin position="200"/>
        <end position="222"/>
    </location>
</feature>
<proteinExistence type="predicted"/>
<protein>
    <recommendedName>
        <fullName evidence="5">Molecular chaperone</fullName>
    </recommendedName>
</protein>
<feature type="transmembrane region" description="Helical" evidence="2">
    <location>
        <begin position="243"/>
        <end position="264"/>
    </location>
</feature>
<evidence type="ECO:0000313" key="3">
    <source>
        <dbReference type="EMBL" id="MBF6299041.1"/>
    </source>
</evidence>
<dbReference type="RefSeq" id="WP_195130337.1">
    <property type="nucleotide sequence ID" value="NZ_JADLQX010000011.1"/>
</dbReference>
<evidence type="ECO:0000313" key="4">
    <source>
        <dbReference type="Proteomes" id="UP000702209"/>
    </source>
</evidence>
<keyword evidence="4" id="KW-1185">Reference proteome</keyword>
<gene>
    <name evidence="3" type="ORF">IU459_16030</name>
</gene>
<keyword evidence="2" id="KW-0812">Transmembrane</keyword>
<evidence type="ECO:0000256" key="2">
    <source>
        <dbReference type="SAM" id="Phobius"/>
    </source>
</evidence>
<keyword evidence="2" id="KW-1133">Transmembrane helix</keyword>
<evidence type="ECO:0008006" key="5">
    <source>
        <dbReference type="Google" id="ProtNLM"/>
    </source>
</evidence>
<reference evidence="3 4" key="1">
    <citation type="submission" date="2020-10" db="EMBL/GenBank/DDBJ databases">
        <title>Identification of Nocardia species via Next-generation sequencing and recognition of intraspecies genetic diversity.</title>
        <authorList>
            <person name="Li P."/>
            <person name="Li P."/>
            <person name="Lu B."/>
        </authorList>
    </citation>
    <scope>NUCLEOTIDE SEQUENCE [LARGE SCALE GENOMIC DNA]</scope>
    <source>
        <strain evidence="3 4">BJ06-0157</strain>
    </source>
</reference>
<organism evidence="3 4">
    <name type="scientific">Nocardia amamiensis</name>
    <dbReference type="NCBI Taxonomy" id="404578"/>
    <lineage>
        <taxon>Bacteria</taxon>
        <taxon>Bacillati</taxon>
        <taxon>Actinomycetota</taxon>
        <taxon>Actinomycetes</taxon>
        <taxon>Mycobacteriales</taxon>
        <taxon>Nocardiaceae</taxon>
        <taxon>Nocardia</taxon>
    </lineage>
</organism>
<feature type="region of interest" description="Disordered" evidence="1">
    <location>
        <begin position="295"/>
        <end position="331"/>
    </location>
</feature>
<accession>A0ABS0CQZ7</accession>
<feature type="compositionally biased region" description="Polar residues" evidence="1">
    <location>
        <begin position="309"/>
        <end position="322"/>
    </location>
</feature>
<sequence length="410" mass="41767">MVAESLVTLGVSTERGAVHAVALADGEKLADRVLLRRVGRTDSDSNADVAASVEAVLNAMAAGLGPDREIGGVAVAYRDSAERRAIVTRLAAGPWHSASMVSAKSAHLSVAGVMTWLDTFDNLLICEVVPGYQAFTLVDRGRRRVLAAVGRAGRTTPQSLGGAVTAAWDQLEAAATKPDAVALIGSAAAEPAVSAAVEDFGAPVIPCTMAAFACAAGAALSARMESDSRVEPVEEPHRARGGVALFAAAGVLASGMVVGGGYVLNGFSRPMPTVVADAQRDAASAVDVAAGLDRTRGSEADGSSAGPAGSTTPTGSQLSGQRWGTVPEHDPLPLSIAEAAGHEEPDAQEPLMPGTGVPSHSRVGAPNEALLFPGESPPPAAFTPEAADWWDEHLRLMAQWAAQQVMPGGI</sequence>
<evidence type="ECO:0000256" key="1">
    <source>
        <dbReference type="SAM" id="MobiDB-lite"/>
    </source>
</evidence>
<dbReference type="Proteomes" id="UP000702209">
    <property type="component" value="Unassembled WGS sequence"/>
</dbReference>
<keyword evidence="2" id="KW-0472">Membrane</keyword>
<comment type="caution">
    <text evidence="3">The sequence shown here is derived from an EMBL/GenBank/DDBJ whole genome shotgun (WGS) entry which is preliminary data.</text>
</comment>
<name>A0ABS0CQZ7_9NOCA</name>
<dbReference type="EMBL" id="JADLQX010000011">
    <property type="protein sequence ID" value="MBF6299041.1"/>
    <property type="molecule type" value="Genomic_DNA"/>
</dbReference>